<name>A0A0G0FP54_9BACT</name>
<dbReference type="Proteomes" id="UP000034316">
    <property type="component" value="Unassembled WGS sequence"/>
</dbReference>
<evidence type="ECO:0000313" key="1">
    <source>
        <dbReference type="EMBL" id="KKP89195.1"/>
    </source>
</evidence>
<comment type="caution">
    <text evidence="1">The sequence shown here is derived from an EMBL/GenBank/DDBJ whole genome shotgun (WGS) entry which is preliminary data.</text>
</comment>
<protein>
    <submittedName>
        <fullName evidence="1">Uncharacterized protein</fullName>
    </submittedName>
</protein>
<organism evidence="1 2">
    <name type="scientific">Berkelbacteria bacterium GW2011_GWA2_35_9</name>
    <dbReference type="NCBI Taxonomy" id="1618333"/>
    <lineage>
        <taxon>Bacteria</taxon>
        <taxon>Candidatus Berkelbacteria</taxon>
    </lineage>
</organism>
<dbReference type="STRING" id="1618333.UR93_C0001G0027"/>
<gene>
    <name evidence="1" type="ORF">UR93_C0001G0027</name>
</gene>
<dbReference type="AlphaFoldDB" id="A0A0G0FP54"/>
<evidence type="ECO:0000313" key="2">
    <source>
        <dbReference type="Proteomes" id="UP000034316"/>
    </source>
</evidence>
<proteinExistence type="predicted"/>
<accession>A0A0G0FP54</accession>
<sequence>MLFTLYLFYYKFFFDLFYITNSNTLFRVEIYFTNHNRMEDNYICDIILNDNLIIHSFNKTKIFVYL</sequence>
<dbReference type="EMBL" id="LBRB01000001">
    <property type="protein sequence ID" value="KKP89195.1"/>
    <property type="molecule type" value="Genomic_DNA"/>
</dbReference>
<reference evidence="1 2" key="1">
    <citation type="journal article" date="2015" name="Nature">
        <title>rRNA introns, odd ribosomes, and small enigmatic genomes across a large radiation of phyla.</title>
        <authorList>
            <person name="Brown C.T."/>
            <person name="Hug L.A."/>
            <person name="Thomas B.C."/>
            <person name="Sharon I."/>
            <person name="Castelle C.J."/>
            <person name="Singh A."/>
            <person name="Wilkins M.J."/>
            <person name="Williams K.H."/>
            <person name="Banfield J.F."/>
        </authorList>
    </citation>
    <scope>NUCLEOTIDE SEQUENCE [LARGE SCALE GENOMIC DNA]</scope>
</reference>